<dbReference type="Pfam" id="PF04314">
    <property type="entry name" value="PCuAC"/>
    <property type="match status" value="1"/>
</dbReference>
<protein>
    <submittedName>
        <fullName evidence="2">Copper chaperone PCu(A)C</fullName>
    </submittedName>
</protein>
<dbReference type="PROSITE" id="PS51257">
    <property type="entry name" value="PROKAR_LIPOPROTEIN"/>
    <property type="match status" value="1"/>
</dbReference>
<dbReference type="EMBL" id="JASNFN010000040">
    <property type="protein sequence ID" value="MDP5185224.1"/>
    <property type="molecule type" value="Genomic_DNA"/>
</dbReference>
<dbReference type="Gene3D" id="2.60.40.1890">
    <property type="entry name" value="PCu(A)C copper chaperone"/>
    <property type="match status" value="1"/>
</dbReference>
<dbReference type="Proteomes" id="UP001233673">
    <property type="component" value="Unassembled WGS sequence"/>
</dbReference>
<feature type="signal peptide" evidence="1">
    <location>
        <begin position="1"/>
        <end position="21"/>
    </location>
</feature>
<comment type="caution">
    <text evidence="2">The sequence shown here is derived from an EMBL/GenBank/DDBJ whole genome shotgun (WGS) entry which is preliminary data.</text>
</comment>
<gene>
    <name evidence="2" type="ORF">QOZ88_21540</name>
</gene>
<keyword evidence="1" id="KW-0732">Signal</keyword>
<evidence type="ECO:0000256" key="1">
    <source>
        <dbReference type="SAM" id="SignalP"/>
    </source>
</evidence>
<accession>A0ABT9II14</accession>
<dbReference type="RefSeq" id="WP_306001744.1">
    <property type="nucleotide sequence ID" value="NZ_JASNFN010000040.1"/>
</dbReference>
<evidence type="ECO:0000313" key="2">
    <source>
        <dbReference type="EMBL" id="MDP5185224.1"/>
    </source>
</evidence>
<name>A0ABT9II14_9ACTN</name>
<reference evidence="3" key="1">
    <citation type="submission" date="2023-05" db="EMBL/GenBank/DDBJ databases">
        <title>Draft genome of Pseudofrankia sp. BMG5.37.</title>
        <authorList>
            <person name="Gtari M."/>
            <person name="Ghodhbane F."/>
            <person name="Sbissi I."/>
        </authorList>
    </citation>
    <scope>NUCLEOTIDE SEQUENCE [LARGE SCALE GENOMIC DNA]</scope>
    <source>
        <strain evidence="3">BMG 814</strain>
    </source>
</reference>
<proteinExistence type="predicted"/>
<evidence type="ECO:0000313" key="3">
    <source>
        <dbReference type="Proteomes" id="UP001233673"/>
    </source>
</evidence>
<sequence length="185" mass="19172">MNRALRAATLGVLLFSPLALSACSAGQVTQTAEQVRDQRGTMAEVGDLTLRAINVASPDGGAYEAGDDASLQVAIVNDGDEDDTLTDVSGEGFDEAVIGTSAAVPGTAAGSDELEIPADEAVLVGVDDPRTITLVGLDESLTTGGYVELTFTFENAGEVTVATPVAASAEVLEREEFFDFHHEEH</sequence>
<dbReference type="SUPFAM" id="SSF110087">
    <property type="entry name" value="DR1885-like metal-binding protein"/>
    <property type="match status" value="1"/>
</dbReference>
<feature type="chain" id="PRO_5046588683" evidence="1">
    <location>
        <begin position="22"/>
        <end position="185"/>
    </location>
</feature>
<dbReference type="InterPro" id="IPR036182">
    <property type="entry name" value="PCuAC_sf"/>
</dbReference>
<organism evidence="2 3">
    <name type="scientific">Blastococcus carthaginiensis</name>
    <dbReference type="NCBI Taxonomy" id="3050034"/>
    <lineage>
        <taxon>Bacteria</taxon>
        <taxon>Bacillati</taxon>
        <taxon>Actinomycetota</taxon>
        <taxon>Actinomycetes</taxon>
        <taxon>Geodermatophilales</taxon>
        <taxon>Geodermatophilaceae</taxon>
        <taxon>Blastococcus</taxon>
    </lineage>
</organism>
<keyword evidence="3" id="KW-1185">Reference proteome</keyword>
<dbReference type="InterPro" id="IPR007410">
    <property type="entry name" value="LpqE-like"/>
</dbReference>